<protein>
    <recommendedName>
        <fullName evidence="3">Transposase</fullName>
    </recommendedName>
</protein>
<dbReference type="Proteomes" id="UP000028864">
    <property type="component" value="Unassembled WGS sequence"/>
</dbReference>
<evidence type="ECO:0008006" key="3">
    <source>
        <dbReference type="Google" id="ProtNLM"/>
    </source>
</evidence>
<accession>A0AAV2WNL5</accession>
<reference evidence="1" key="2">
    <citation type="submission" date="2015-09" db="EMBL/GenBank/DDBJ databases">
        <title>Draft genome sequence of Mycobacterium neoaurum DSM 44074.</title>
        <authorList>
            <person name="Croce O."/>
            <person name="Robert C."/>
            <person name="Raoult D."/>
            <person name="Drancourt M."/>
        </authorList>
    </citation>
    <scope>NUCLEOTIDE SEQUENCE</scope>
    <source>
        <strain evidence="1">DSM 44074</strain>
    </source>
</reference>
<proteinExistence type="predicted"/>
<gene>
    <name evidence="1" type="ORF">BN1047_03471</name>
</gene>
<evidence type="ECO:0000313" key="1">
    <source>
        <dbReference type="EMBL" id="CDQ45573.1"/>
    </source>
</evidence>
<reference evidence="1" key="1">
    <citation type="submission" date="2014-05" db="EMBL/GenBank/DDBJ databases">
        <authorList>
            <person name="Urmite Genomes"/>
        </authorList>
    </citation>
    <scope>NUCLEOTIDE SEQUENCE</scope>
    <source>
        <strain evidence="1">DSM 44074</strain>
    </source>
</reference>
<dbReference type="EMBL" id="LK021339">
    <property type="protein sequence ID" value="CDQ45573.1"/>
    <property type="molecule type" value="Genomic_DNA"/>
</dbReference>
<organism evidence="1 2">
    <name type="scientific">Mycolicibacterium neoaurum</name>
    <name type="common">Mycobacterium neoaurum</name>
    <dbReference type="NCBI Taxonomy" id="1795"/>
    <lineage>
        <taxon>Bacteria</taxon>
        <taxon>Bacillati</taxon>
        <taxon>Actinomycetota</taxon>
        <taxon>Actinomycetes</taxon>
        <taxon>Mycobacteriales</taxon>
        <taxon>Mycobacteriaceae</taxon>
        <taxon>Mycolicibacterium</taxon>
    </lineage>
</organism>
<evidence type="ECO:0000313" key="2">
    <source>
        <dbReference type="Proteomes" id="UP000028864"/>
    </source>
</evidence>
<dbReference type="AlphaFoldDB" id="A0AAV2WNL5"/>
<name>A0AAV2WNL5_MYCNE</name>
<sequence>MEPSATRPAGRVGGRRCLQVLAMRQRGKQFNRIAAICYKGQHIIGEAMRKLIGLCSGWVYVTRRGL</sequence>